<dbReference type="PANTHER" id="PTHR43649">
    <property type="entry name" value="ARABINOSE-BINDING PROTEIN-RELATED"/>
    <property type="match status" value="1"/>
</dbReference>
<dbReference type="Gene3D" id="3.40.190.10">
    <property type="entry name" value="Periplasmic binding protein-like II"/>
    <property type="match status" value="2"/>
</dbReference>
<keyword evidence="3" id="KW-0732">Signal</keyword>
<comment type="caution">
    <text evidence="4">The sequence shown here is derived from an EMBL/GenBank/DDBJ whole genome shotgun (WGS) entry which is preliminary data.</text>
</comment>
<dbReference type="AlphaFoldDB" id="A0A6B2JS21"/>
<evidence type="ECO:0008006" key="6">
    <source>
        <dbReference type="Google" id="ProtNLM"/>
    </source>
</evidence>
<evidence type="ECO:0000256" key="1">
    <source>
        <dbReference type="ARBA" id="ARBA00008520"/>
    </source>
</evidence>
<feature type="signal peptide" evidence="3">
    <location>
        <begin position="1"/>
        <end position="24"/>
    </location>
</feature>
<evidence type="ECO:0000256" key="3">
    <source>
        <dbReference type="SAM" id="SignalP"/>
    </source>
</evidence>
<comment type="similarity">
    <text evidence="1">Belongs to the bacterial solute-binding protein 1 family.</text>
</comment>
<protein>
    <recommendedName>
        <fullName evidence="6">Carbohydrate ABC transporter substrate-binding protein (CUT1 family)</fullName>
    </recommendedName>
</protein>
<evidence type="ECO:0000313" key="4">
    <source>
        <dbReference type="EMBL" id="NDU99378.1"/>
    </source>
</evidence>
<dbReference type="EMBL" id="JAAGAB010000001">
    <property type="protein sequence ID" value="NDU99378.1"/>
    <property type="molecule type" value="Genomic_DNA"/>
</dbReference>
<feature type="chain" id="PRO_5025475343" description="Carbohydrate ABC transporter substrate-binding protein (CUT1 family)" evidence="3">
    <location>
        <begin position="25"/>
        <end position="437"/>
    </location>
</feature>
<gene>
    <name evidence="4" type="ORF">GZA08_00125</name>
</gene>
<dbReference type="SUPFAM" id="SSF53850">
    <property type="entry name" value="Periplasmic binding protein-like II"/>
    <property type="match status" value="1"/>
</dbReference>
<dbReference type="InterPro" id="IPR050490">
    <property type="entry name" value="Bact_solute-bd_prot1"/>
</dbReference>
<keyword evidence="2" id="KW-0813">Transport</keyword>
<dbReference type="RefSeq" id="WP_163888814.1">
    <property type="nucleotide sequence ID" value="NZ_JAAFYS010000001.1"/>
</dbReference>
<keyword evidence="5" id="KW-1185">Reference proteome</keyword>
<dbReference type="PANTHER" id="PTHR43649:SF29">
    <property type="entry name" value="OSMOPROTECTIVE COMPOUNDS-BINDING PROTEIN GGTB"/>
    <property type="match status" value="1"/>
</dbReference>
<accession>A0A6B2JS21</accession>
<proteinExistence type="inferred from homology"/>
<sequence>MTKHPTRILSAGILLAALGSAAFAQDETAAFDAAVAEAQRIAEGQELTGYIEFIGQNSGAEGETLQQVYEAFTEGTGIEVRYTGTPDSPAIIQSRMQAGNPPDVADMQLGIARDYAAEGALQDIGAAFGETMTANFGQALLDTATFDGTLVGVFQGLNPFMVWYNPQAYEGPEAPSEWQALVDYTMAEAEAGNTAWCAAQGAGPSSGFPGAQMVDNLFLKKWGPELYQQWGNGELSWTSDEVRWAFEEFLTVIAAQGHVQGGPIGALSTSIATGYNGLVADPAGCDLVMWGAWTPGLLGDAAVPGENIDFFRVPASDEAFYDAELFQSALAVAFNDRPETMVFLEYMASTPAQTYLASLNRWPVANQNVPADTYPSELLQRIAEQFLAEGATDFAAGPNLLADAETSAAYYKGIVSVLQSPDNLDQVLQTIEATTAE</sequence>
<reference evidence="4 5" key="1">
    <citation type="submission" date="2020-02" db="EMBL/GenBank/DDBJ databases">
        <title>Pseudoroseicyclus tamarix, sp. nov., isolated from offshore sediment of a Tamarix chinensis forest.</title>
        <authorList>
            <person name="Gai Y."/>
        </authorList>
    </citation>
    <scope>NUCLEOTIDE SEQUENCE [LARGE SCALE GENOMIC DNA]</scope>
    <source>
        <strain evidence="4 5">CLL3-39</strain>
    </source>
</reference>
<evidence type="ECO:0000256" key="2">
    <source>
        <dbReference type="ARBA" id="ARBA00022448"/>
    </source>
</evidence>
<organism evidence="4 5">
    <name type="scientific">Pseudoroseicyclus tamaricis</name>
    <dbReference type="NCBI Taxonomy" id="2705421"/>
    <lineage>
        <taxon>Bacteria</taxon>
        <taxon>Pseudomonadati</taxon>
        <taxon>Pseudomonadota</taxon>
        <taxon>Alphaproteobacteria</taxon>
        <taxon>Rhodobacterales</taxon>
        <taxon>Paracoccaceae</taxon>
        <taxon>Pseudoroseicyclus</taxon>
    </lineage>
</organism>
<evidence type="ECO:0000313" key="5">
    <source>
        <dbReference type="Proteomes" id="UP000474757"/>
    </source>
</evidence>
<dbReference type="Proteomes" id="UP000474757">
    <property type="component" value="Unassembled WGS sequence"/>
</dbReference>
<name>A0A6B2JS21_9RHOB</name>